<dbReference type="Proteomes" id="UP000824782">
    <property type="component" value="Unassembled WGS sequence"/>
</dbReference>
<dbReference type="InterPro" id="IPR039904">
    <property type="entry name" value="TRANK1"/>
</dbReference>
<dbReference type="PANTHER" id="PTHR21529">
    <property type="entry name" value="MAMMARY TURMOR VIRUS RECEPTOR HOMOLOG 1, 2 MTVR1, 2"/>
    <property type="match status" value="1"/>
</dbReference>
<dbReference type="SMART" id="SM00028">
    <property type="entry name" value="TPR"/>
    <property type="match status" value="4"/>
</dbReference>
<evidence type="ECO:0000256" key="1">
    <source>
        <dbReference type="SAM" id="MobiDB-lite"/>
    </source>
</evidence>
<dbReference type="InterPro" id="IPR027417">
    <property type="entry name" value="P-loop_NTPase"/>
</dbReference>
<evidence type="ECO:0000313" key="2">
    <source>
        <dbReference type="EMBL" id="KAG8572423.1"/>
    </source>
</evidence>
<dbReference type="SUPFAM" id="SSF48452">
    <property type="entry name" value="TPR-like"/>
    <property type="match status" value="2"/>
</dbReference>
<organism evidence="2 3">
    <name type="scientific">Engystomops pustulosus</name>
    <name type="common">Tungara frog</name>
    <name type="synonym">Physalaemus pustulosus</name>
    <dbReference type="NCBI Taxonomy" id="76066"/>
    <lineage>
        <taxon>Eukaryota</taxon>
        <taxon>Metazoa</taxon>
        <taxon>Chordata</taxon>
        <taxon>Craniata</taxon>
        <taxon>Vertebrata</taxon>
        <taxon>Euteleostomi</taxon>
        <taxon>Amphibia</taxon>
        <taxon>Batrachia</taxon>
        <taxon>Anura</taxon>
        <taxon>Neobatrachia</taxon>
        <taxon>Hyloidea</taxon>
        <taxon>Leptodactylidae</taxon>
        <taxon>Leiuperinae</taxon>
        <taxon>Engystomops</taxon>
    </lineage>
</organism>
<sequence>MDLFTYSNVLKNEGNALYKAGHYVQALEKYQQSIATLSEIFMFGDFAKEMAVLWNNRANALYKLQRWAEALQSAHNSLQCCPSFAKAYYRAGFSALKLYEVPGALALFFSGLQNLDPRVDGRDVVEFLHGIFTIFEVGGRSIHFKRIFDEVRKERYSKDIWQGLLVKLMKENMYKSCIFLMTFQGKQLQQSISDLKVPLGGIFETCMSPNPGINIDLINDLVMWLLTMGADVETIGEHSLHAVIRLCMKSADKTLFIHVMTLNPNMKNNINKKDRDGNTVLHLVASFPTSADGYTVKCQAQYVKMLLDFGVDPSITDQHGKDAATILKKNKNFKAEDIIKKYLASQHSAADPSGDVCSVSEARTDSLASAVDQFTDFCKQHGHMNKLFGHKTVQNFLCILTSSKEIPSDLKCDIPESVAEQLITQLTQEQKWQEILLLLTRDANGESDQEGLIQRCPLPNINIGHVINNLSPKVQFRIPLITLFLQQGVSPNGIVGNSRHPIQTCLKKSDFAVASLLLSNGGDPRSVSITEGDTPLNAAVSVALNHKDEHGVLMTKYLLDLYSSDPQKYSYLEPNSQDQNGNTVLHLVFQSNNARQYRKIMDLVAKFNMKLTIKNQQGRNVLYKVKNTDQHLIAWNEIKKNYKSSRSTSVAKSRKKIINGNVTQRKTNVRTPAPSQPKSVVNDQNGQLELCEHRAPKNPDQAVVIAKKVMTPKESLLQVIREMIKCAELSKAQLVCDSVRASSTVQTKDAGVGVTSLPPGNGAKVNPDSLYNDPGMENDESAVSNSKVPDMIEDDIETMQEDIELSSIDFNNMTWEVECSPEALKKLECKSVAQYMKRKIIVSIQKLGNGEWTRSLQKQLKLQSNMKLYEVKLDKGARMLWELAIDFSPRCSEDPEKILSGESSSLKTGRIYTEIIRIWDIVLDHCKLNHAIESICSAYNRGLSCILRKRLKSITKVSVASNAQKRIPKYFMEDTDFECSLEDVVPDYFPPASAAETEYNIMKFHSFSTDMALNLLSNMNSRVEYPFRVGELEYAVIDLNPKPLETIILIGRSGTGKTTCCLYRLWKKFHSYWDEAVSIGPWLVKQTWQRRQYLENVDIGDSDDEISETELSYSTDEEPTLPEPENMDAEIKSSGDEMENPIELEHYHPMFITKNQVLCQEVERNFLELSKSAKATSHYKPIEPNVYRLQDIQDENYPLFITSQQLLLLLDASMPEPFFPRNEDGSLQMNIAGWSGLDNVDVLDLLNEDYEVESDHENEAEENECEQKESDPRIFVTFEVFATVLWPKMIKGKSLYNAALVWKEIKSFLKGSFEALSCQDGKLSEQEYIKLGKKRAPNFQGDRKEIYRLFCLYERIRSHLGYFDEEDVLFNLSSRLSRLEELPWSIHELYGDEIQDFTQAELFLLMRCINDPNSMFLTGDTAQSIMKGVSFRFSDLRSLFYYANKSCVGSTKNCIVRRPKQVYQLVQNYRSHSGILHLASGVVDLLQYFFPESFDRLPRDCGLFDGPKPTVLESCCVSDLAMLLRGNKRKTQPIEFGAHQVILVVNENAKENIPEELCLALVLTIYEAKGLEFDDVLLYNFFTDSEASKEWRVISSFNPTSVGTLENRPLVEVPFEGACSSAHRPFVLDPEMHKMLNGELKQLYTAITRARVNLWIFDENDEKRAPAFDYFVKRKLVQVVRTEKDKVLDDNMFVKTSTKEEWISQGDYYSRNQCWKVAAKCYQKGGAVEKEKLAFANDEVLNLQSRKSNTKVKPLEYLELSKIYLECREPKLALKCLVKAKEFNLCAELCEQLKKTKDAAFFYKKAQNNMAAAQLYEQVGEFDAALNLYYRDKKYEEAADAIQRYRQKHPYASLQFRERKFYLEAAADFFKQNKPKKMCEMLSQLNVEDQLVFLKNRKCWKEAADLLQSKNRSEEAASLLREQGMLLEAADLTTRKEYRGLCLLAASRHIIANGREPGTVLSEALQLLHETNQNIDAAEAILFQGMLEKDLEKIRASFFSFKTFSHHAGVVEALFQASICDESDPSLLTLASYGIESLIILIKALKETKSNADKETVKTCLEFYGVVQSDEQNCFILQHEGPRLSNIQAKVDEKETELKDVKFMLQKHFLKLLLEISGKVFVNVYPDICSRYIVGLECTDEKCIGLHQPLQFSDLRKILESKKKLITICGLLFDAKNLSEEYSKELNEIVSLHGERCCNSLLSIVFSKHFHLRILSENPKMCRDVLLKFTVPGKDYLYKLAQSLLGKDKKQSRESCDLWLKIMQVCSMVSRYPDGLQRFLEEEERQFERDYQIQKRYDSQGDGSRKKYLEGRYGMLKPDTMTDSPKMTHIHFFRLLQTSLQQLYQQRNPDGCKRYFFRFMNFLVKKCVLPLIPNIANTLMLLEFQFMLCCAVLMRFGKDTKVVLPKSYISVLHYWEYMFGNKGSVKDTYSILWEYKPKDIGQLTRHFRHHISYLAKVLSGEEKEEFNVLVDAFSDIDYISSGEAERTLVFWLVMMVNLNGVVPEWAKPTLSKHLPEVQSRLDTLRSQFPSKVPGRLIDVVNKLGTVVKTEDLVFILQELLAHRDDEHLVECSWRWDLTYGRGQVRGIYFDDKFRFKKLSYVHHSMHDMKASSMGNEQEDFEEEKIDLVAAVAADVHKQMAVRQLNKIFLVVCIYVKWKKAYRRMQNCHLEESVPDHFKIANVDRTQCDLCGVKFLQARTLTSHKLEPSQGEIDEDLEDVSSPAVEAVFSDLQGMDEKYEDHIELEKHEQKINEYQNYLQFFKHHVHPKICEGKSVIQTMGQISGKKGSSREECHVEKTKIENNIKVLLDLVEDIYEKKIWIEAKNVMESAVRSLTASISESLTLLQKPEQPATRTEGVVHICHLLCIIMYVHSICNERCKCPEKTDTLPRYKVKNVLFGMIYYFV</sequence>
<gene>
    <name evidence="2" type="ORF">GDO81_012038</name>
</gene>
<evidence type="ECO:0000313" key="3">
    <source>
        <dbReference type="Proteomes" id="UP000824782"/>
    </source>
</evidence>
<dbReference type="SUPFAM" id="SSF48403">
    <property type="entry name" value="Ankyrin repeat"/>
    <property type="match status" value="2"/>
</dbReference>
<keyword evidence="3" id="KW-1185">Reference proteome</keyword>
<evidence type="ECO:0008006" key="4">
    <source>
        <dbReference type="Google" id="ProtNLM"/>
    </source>
</evidence>
<dbReference type="SUPFAM" id="SSF52540">
    <property type="entry name" value="P-loop containing nucleoside triphosphate hydrolases"/>
    <property type="match status" value="1"/>
</dbReference>
<dbReference type="EMBL" id="WNYA01000005">
    <property type="protein sequence ID" value="KAG8572423.1"/>
    <property type="molecule type" value="Genomic_DNA"/>
</dbReference>
<dbReference type="PANTHER" id="PTHR21529:SF4">
    <property type="entry name" value="TPR AND ANKYRIN REPEAT-CONTAINING PROTEIN 1"/>
    <property type="match status" value="1"/>
</dbReference>
<proteinExistence type="predicted"/>
<dbReference type="InterPro" id="IPR036770">
    <property type="entry name" value="Ankyrin_rpt-contain_sf"/>
</dbReference>
<dbReference type="Gene3D" id="1.25.40.10">
    <property type="entry name" value="Tetratricopeptide repeat domain"/>
    <property type="match status" value="1"/>
</dbReference>
<feature type="compositionally biased region" description="Acidic residues" evidence="1">
    <location>
        <begin position="1115"/>
        <end position="1128"/>
    </location>
</feature>
<accession>A0AAV7BJD4</accession>
<protein>
    <recommendedName>
        <fullName evidence="4">TPR and ankyrin repeat-containing protein 1</fullName>
    </recommendedName>
</protein>
<dbReference type="InterPro" id="IPR002110">
    <property type="entry name" value="Ankyrin_rpt"/>
</dbReference>
<dbReference type="SMART" id="SM00248">
    <property type="entry name" value="ANK"/>
    <property type="match status" value="4"/>
</dbReference>
<dbReference type="InterPro" id="IPR019734">
    <property type="entry name" value="TPR_rpt"/>
</dbReference>
<dbReference type="Gene3D" id="1.25.40.20">
    <property type="entry name" value="Ankyrin repeat-containing domain"/>
    <property type="match status" value="2"/>
</dbReference>
<feature type="region of interest" description="Disordered" evidence="1">
    <location>
        <begin position="1105"/>
        <end position="1128"/>
    </location>
</feature>
<dbReference type="Gene3D" id="3.40.50.300">
    <property type="entry name" value="P-loop containing nucleotide triphosphate hydrolases"/>
    <property type="match status" value="1"/>
</dbReference>
<dbReference type="InterPro" id="IPR011990">
    <property type="entry name" value="TPR-like_helical_dom_sf"/>
</dbReference>
<comment type="caution">
    <text evidence="2">The sequence shown here is derived from an EMBL/GenBank/DDBJ whole genome shotgun (WGS) entry which is preliminary data.</text>
</comment>
<name>A0AAV7BJD4_ENGPU</name>
<reference evidence="2" key="1">
    <citation type="thesis" date="2020" institute="ProQuest LLC" country="789 East Eisenhower Parkway, Ann Arbor, MI, USA">
        <title>Comparative Genomics and Chromosome Evolution.</title>
        <authorList>
            <person name="Mudd A.B."/>
        </authorList>
    </citation>
    <scope>NUCLEOTIDE SEQUENCE</scope>
    <source>
        <strain evidence="2">237g6f4</strain>
        <tissue evidence="2">Blood</tissue>
    </source>
</reference>